<evidence type="ECO:0000256" key="2">
    <source>
        <dbReference type="ARBA" id="ARBA00011006"/>
    </source>
</evidence>
<gene>
    <name evidence="8" type="ORF">D3F03_01930</name>
</gene>
<evidence type="ECO:0000256" key="7">
    <source>
        <dbReference type="SAM" id="Phobius"/>
    </source>
</evidence>
<sequence>MFALLGTLIVGLIVGLIARAVKPGDDKLGWIMTIVLGIAGSFLARYVGVAMGWYAPGAPAGWLASIFGAIVLLVVYGLVKKKA</sequence>
<evidence type="ECO:0000313" key="8">
    <source>
        <dbReference type="EMBL" id="RID99222.1"/>
    </source>
</evidence>
<dbReference type="RefSeq" id="WP_119107673.1">
    <property type="nucleotide sequence ID" value="NZ_QXJC01000001.1"/>
</dbReference>
<dbReference type="AlphaFoldDB" id="A0A398C8L2"/>
<dbReference type="PANTHER" id="PTHR33884:SF7">
    <property type="entry name" value="BSL8023 PROTEIN"/>
    <property type="match status" value="1"/>
</dbReference>
<feature type="transmembrane region" description="Helical" evidence="7">
    <location>
        <begin position="60"/>
        <end position="79"/>
    </location>
</feature>
<evidence type="ECO:0000256" key="4">
    <source>
        <dbReference type="ARBA" id="ARBA00022692"/>
    </source>
</evidence>
<keyword evidence="6 7" id="KW-0472">Membrane</keyword>
<dbReference type="InterPro" id="IPR007341">
    <property type="entry name" value="Transgly_assoc"/>
</dbReference>
<proteinExistence type="inferred from homology"/>
<evidence type="ECO:0000256" key="5">
    <source>
        <dbReference type="ARBA" id="ARBA00022989"/>
    </source>
</evidence>
<dbReference type="Proteomes" id="UP000266302">
    <property type="component" value="Unassembled WGS sequence"/>
</dbReference>
<keyword evidence="9" id="KW-1185">Reference proteome</keyword>
<name>A0A398C8L2_9BURK</name>
<comment type="caution">
    <text evidence="8">The sequence shown here is derived from an EMBL/GenBank/DDBJ whole genome shotgun (WGS) entry which is preliminary data.</text>
</comment>
<evidence type="ECO:0000313" key="9">
    <source>
        <dbReference type="Proteomes" id="UP000266302"/>
    </source>
</evidence>
<reference evidence="8 9" key="1">
    <citation type="submission" date="2018-09" db="EMBL/GenBank/DDBJ databases">
        <title>Draft genome of Simplicispira sp. NY-02.</title>
        <authorList>
            <person name="Im W.T."/>
        </authorList>
    </citation>
    <scope>NUCLEOTIDE SEQUENCE [LARGE SCALE GENOMIC DNA]</scope>
    <source>
        <strain evidence="8 9">NY-02</strain>
    </source>
</reference>
<keyword evidence="3" id="KW-1003">Cell membrane</keyword>
<dbReference type="PANTHER" id="PTHR33884">
    <property type="entry name" value="UPF0410 PROTEIN YMGE"/>
    <property type="match status" value="1"/>
</dbReference>
<dbReference type="GO" id="GO:0005886">
    <property type="term" value="C:plasma membrane"/>
    <property type="evidence" value="ECO:0007669"/>
    <property type="project" value="UniProtKB-SubCell"/>
</dbReference>
<dbReference type="Pfam" id="PF04226">
    <property type="entry name" value="Transgly_assoc"/>
    <property type="match status" value="1"/>
</dbReference>
<dbReference type="OrthoDB" id="9811343at2"/>
<keyword evidence="4 7" id="KW-0812">Transmembrane</keyword>
<accession>A0A398C8L2</accession>
<keyword evidence="5 7" id="KW-1133">Transmembrane helix</keyword>
<evidence type="ECO:0000256" key="6">
    <source>
        <dbReference type="ARBA" id="ARBA00023136"/>
    </source>
</evidence>
<comment type="similarity">
    <text evidence="2">Belongs to the UPF0410 family.</text>
</comment>
<evidence type="ECO:0000256" key="3">
    <source>
        <dbReference type="ARBA" id="ARBA00022475"/>
    </source>
</evidence>
<dbReference type="EMBL" id="QXJC01000001">
    <property type="protein sequence ID" value="RID99222.1"/>
    <property type="molecule type" value="Genomic_DNA"/>
</dbReference>
<protein>
    <submittedName>
        <fullName evidence="8">GlsB/YeaQ/YmgE family stress response membrane protein</fullName>
    </submittedName>
</protein>
<evidence type="ECO:0000256" key="1">
    <source>
        <dbReference type="ARBA" id="ARBA00004651"/>
    </source>
</evidence>
<feature type="transmembrane region" description="Helical" evidence="7">
    <location>
        <begin position="30"/>
        <end position="48"/>
    </location>
</feature>
<organism evidence="8 9">
    <name type="scientific">Simplicispira hankyongi</name>
    <dbReference type="NCBI Taxonomy" id="2315688"/>
    <lineage>
        <taxon>Bacteria</taxon>
        <taxon>Pseudomonadati</taxon>
        <taxon>Pseudomonadota</taxon>
        <taxon>Betaproteobacteria</taxon>
        <taxon>Burkholderiales</taxon>
        <taxon>Comamonadaceae</taxon>
        <taxon>Simplicispira</taxon>
    </lineage>
</organism>
<comment type="subcellular location">
    <subcellularLocation>
        <location evidence="1">Cell membrane</location>
        <topology evidence="1">Multi-pass membrane protein</topology>
    </subcellularLocation>
</comment>